<organism evidence="2 3">
    <name type="scientific">Lentinus tigrinus ALCF2SS1-6</name>
    <dbReference type="NCBI Taxonomy" id="1328759"/>
    <lineage>
        <taxon>Eukaryota</taxon>
        <taxon>Fungi</taxon>
        <taxon>Dikarya</taxon>
        <taxon>Basidiomycota</taxon>
        <taxon>Agaricomycotina</taxon>
        <taxon>Agaricomycetes</taxon>
        <taxon>Polyporales</taxon>
        <taxon>Polyporaceae</taxon>
        <taxon>Lentinus</taxon>
    </lineage>
</organism>
<reference evidence="2" key="1">
    <citation type="journal article" date="2018" name="Genome Biol. Evol.">
        <title>Genomics and development of Lentinus tigrinus, a white-rot wood-decaying mushroom with dimorphic fruiting bodies.</title>
        <authorList>
            <person name="Wu B."/>
            <person name="Xu Z."/>
            <person name="Knudson A."/>
            <person name="Carlson A."/>
            <person name="Chen N."/>
            <person name="Kovaka S."/>
            <person name="LaButti K."/>
            <person name="Lipzen A."/>
            <person name="Pennachio C."/>
            <person name="Riley R."/>
            <person name="Schakwitz W."/>
            <person name="Umezawa K."/>
            <person name="Ohm R.A."/>
            <person name="Grigoriev I.V."/>
            <person name="Nagy L.G."/>
            <person name="Gibbons J."/>
            <person name="Hibbett D."/>
        </authorList>
    </citation>
    <scope>NUCLEOTIDE SEQUENCE [LARGE SCALE GENOMIC DNA]</scope>
    <source>
        <strain evidence="2">ALCF2SS1-6</strain>
    </source>
</reference>
<dbReference type="AlphaFoldDB" id="A0A5C2SFR4"/>
<evidence type="ECO:0000313" key="2">
    <source>
        <dbReference type="EMBL" id="RPD62602.1"/>
    </source>
</evidence>
<feature type="compositionally biased region" description="Low complexity" evidence="1">
    <location>
        <begin position="157"/>
        <end position="189"/>
    </location>
</feature>
<evidence type="ECO:0000313" key="3">
    <source>
        <dbReference type="Proteomes" id="UP000313359"/>
    </source>
</evidence>
<feature type="region of interest" description="Disordered" evidence="1">
    <location>
        <begin position="157"/>
        <end position="236"/>
    </location>
</feature>
<dbReference type="STRING" id="1328759.A0A5C2SFR4"/>
<evidence type="ECO:0000256" key="1">
    <source>
        <dbReference type="SAM" id="MobiDB-lite"/>
    </source>
</evidence>
<dbReference type="OrthoDB" id="2753482at2759"/>
<keyword evidence="3" id="KW-1185">Reference proteome</keyword>
<protein>
    <submittedName>
        <fullName evidence="2">Uncharacterized protein</fullName>
    </submittedName>
</protein>
<accession>A0A5C2SFR4</accession>
<sequence length="354" mass="38340">MSAQYYSSILNSALLSHQHDPQYFDGYFEPSGNTYAEFINWDKCDGAQDPARSWPTTEEVDDPFGSLLDDLEASHPSPPAALEVQTSCLPITTVCPTLITPHIPVQPIDFYATLDLPRVGTGFDEQHATCEVGIPEDVARPCSPGCSDAITSTATTSSWFSSDGHISSSSLSPSLPSDAVLPSAAPVAPITSSSSRVARKKERPQRRPRSKGSTPNRKPAGLRPTSRKARNIQLEGTPEDISSLMVEQTKHCRVCNKHGVVRRLPDLKRHVLTHFGFRHACIGVPSGSQAPVEGALVIRGAVMEGGCGTTFSRDDAYKRHLNNPNNPCTGPKDTGDNFLTPDEVARVKSKRILL</sequence>
<feature type="compositionally biased region" description="Basic residues" evidence="1">
    <location>
        <begin position="197"/>
        <end position="210"/>
    </location>
</feature>
<name>A0A5C2SFR4_9APHY</name>
<dbReference type="Proteomes" id="UP000313359">
    <property type="component" value="Unassembled WGS sequence"/>
</dbReference>
<gene>
    <name evidence="2" type="ORF">L227DRAFT_561955</name>
</gene>
<dbReference type="EMBL" id="ML122258">
    <property type="protein sequence ID" value="RPD62602.1"/>
    <property type="molecule type" value="Genomic_DNA"/>
</dbReference>
<proteinExistence type="predicted"/>